<sequence length="330" mass="36342">MSASNLDLLRKITPNAILDQEIASTIPAIGTGNKFTDRQSMLLLRLSLKERNKRAREIWDDKGRARKVRTSWYKGLSEQQLGTVGLSLGLASDTKSRSRRYGDAKISASNDKHSDDVDPDGTEDGGKDANNRAEDDALNEKAGKKRKYTEMAKNCVSKEVKGSSKAISTLLASRFATQVDQSGTLKMSVGWLHDMDGPTSKIHAGKITYCNCRPAGNNMDSESEVDHFVDILLDMKTLTLGRLLSQLDDALIHSIPDAKWGNLTLCAIEISRWIGSDSFKATLQERFGAKMTEEQVEKASANLGFMQAFVGYEYVSKGIAQATRLSLRAE</sequence>
<evidence type="ECO:0000256" key="1">
    <source>
        <dbReference type="SAM" id="MobiDB-lite"/>
    </source>
</evidence>
<protein>
    <submittedName>
        <fullName evidence="2">Uncharacterized protein</fullName>
    </submittedName>
</protein>
<organism evidence="2 3">
    <name type="scientific">Rhynchosporium graminicola</name>
    <dbReference type="NCBI Taxonomy" id="2792576"/>
    <lineage>
        <taxon>Eukaryota</taxon>
        <taxon>Fungi</taxon>
        <taxon>Dikarya</taxon>
        <taxon>Ascomycota</taxon>
        <taxon>Pezizomycotina</taxon>
        <taxon>Leotiomycetes</taxon>
        <taxon>Helotiales</taxon>
        <taxon>Ploettnerulaceae</taxon>
        <taxon>Rhynchosporium</taxon>
    </lineage>
</organism>
<gene>
    <name evidence="2" type="ORF">RCO7_04026</name>
</gene>
<dbReference type="EMBL" id="FJUW01000074">
    <property type="protein sequence ID" value="CZT12650.1"/>
    <property type="molecule type" value="Genomic_DNA"/>
</dbReference>
<reference evidence="3" key="1">
    <citation type="submission" date="2016-03" db="EMBL/GenBank/DDBJ databases">
        <authorList>
            <person name="Ploux O."/>
        </authorList>
    </citation>
    <scope>NUCLEOTIDE SEQUENCE [LARGE SCALE GENOMIC DNA]</scope>
    <source>
        <strain evidence="3">UK7</strain>
    </source>
</reference>
<dbReference type="Proteomes" id="UP000178129">
    <property type="component" value="Unassembled WGS sequence"/>
</dbReference>
<accession>A0A1E1LQA9</accession>
<dbReference type="InParanoid" id="A0A1E1LQA9"/>
<dbReference type="AlphaFoldDB" id="A0A1E1LQA9"/>
<comment type="caution">
    <text evidence="2">The sequence shown here is derived from an EMBL/GenBank/DDBJ whole genome shotgun (WGS) entry which is preliminary data.</text>
</comment>
<evidence type="ECO:0000313" key="2">
    <source>
        <dbReference type="EMBL" id="CZT12650.1"/>
    </source>
</evidence>
<evidence type="ECO:0000313" key="3">
    <source>
        <dbReference type="Proteomes" id="UP000178129"/>
    </source>
</evidence>
<name>A0A1E1LQA9_9HELO</name>
<feature type="compositionally biased region" description="Basic and acidic residues" evidence="1">
    <location>
        <begin position="124"/>
        <end position="142"/>
    </location>
</feature>
<keyword evidence="3" id="KW-1185">Reference proteome</keyword>
<feature type="region of interest" description="Disordered" evidence="1">
    <location>
        <begin position="99"/>
        <end position="144"/>
    </location>
</feature>
<proteinExistence type="predicted"/>